<organism evidence="7 8">
    <name type="scientific">Phytophthora boehmeriae</name>
    <dbReference type="NCBI Taxonomy" id="109152"/>
    <lineage>
        <taxon>Eukaryota</taxon>
        <taxon>Sar</taxon>
        <taxon>Stramenopiles</taxon>
        <taxon>Oomycota</taxon>
        <taxon>Peronosporomycetes</taxon>
        <taxon>Peronosporales</taxon>
        <taxon>Peronosporaceae</taxon>
        <taxon>Phytophthora</taxon>
    </lineage>
</organism>
<feature type="transmembrane region" description="Helical" evidence="6">
    <location>
        <begin position="119"/>
        <end position="139"/>
    </location>
</feature>
<comment type="caution">
    <text evidence="7">The sequence shown here is derived from an EMBL/GenBank/DDBJ whole genome shotgun (WGS) entry which is preliminary data.</text>
</comment>
<proteinExistence type="predicted"/>
<keyword evidence="4 6" id="KW-1133">Transmembrane helix</keyword>
<reference evidence="7" key="1">
    <citation type="submission" date="2021-02" db="EMBL/GenBank/DDBJ databases">
        <authorList>
            <person name="Palmer J.M."/>
        </authorList>
    </citation>
    <scope>NUCLEOTIDE SEQUENCE</scope>
    <source>
        <strain evidence="7">SCRP23</strain>
    </source>
</reference>
<dbReference type="AlphaFoldDB" id="A0A8T1VLR3"/>
<keyword evidence="5 6" id="KW-0472">Membrane</keyword>
<evidence type="ECO:0000256" key="6">
    <source>
        <dbReference type="SAM" id="Phobius"/>
    </source>
</evidence>
<dbReference type="EMBL" id="JAGDFL010000728">
    <property type="protein sequence ID" value="KAG7382265.1"/>
    <property type="molecule type" value="Genomic_DNA"/>
</dbReference>
<feature type="transmembrane region" description="Helical" evidence="6">
    <location>
        <begin position="312"/>
        <end position="336"/>
    </location>
</feature>
<accession>A0A8T1VLR3</accession>
<evidence type="ECO:0000256" key="2">
    <source>
        <dbReference type="ARBA" id="ARBA00022448"/>
    </source>
</evidence>
<dbReference type="InterPro" id="IPR039309">
    <property type="entry name" value="BT1"/>
</dbReference>
<evidence type="ECO:0008006" key="9">
    <source>
        <dbReference type="Google" id="ProtNLM"/>
    </source>
</evidence>
<feature type="transmembrane region" description="Helical" evidence="6">
    <location>
        <begin position="482"/>
        <end position="503"/>
    </location>
</feature>
<feature type="transmembrane region" description="Helical" evidence="6">
    <location>
        <begin position="232"/>
        <end position="251"/>
    </location>
</feature>
<dbReference type="GO" id="GO:0016020">
    <property type="term" value="C:membrane"/>
    <property type="evidence" value="ECO:0007669"/>
    <property type="project" value="UniProtKB-SubCell"/>
</dbReference>
<feature type="transmembrane region" description="Helical" evidence="6">
    <location>
        <begin position="401"/>
        <end position="426"/>
    </location>
</feature>
<sequence>MTRRTQSREESESSFIVLGSPHVCTELAHLEMSNVDNQSDKPKISVWDRRWFGLVLHSVAVAIVSTVLPLCVYPFLTCNLNMEGTQTLSARALLGLPWALKPMLVLLIDCLPLPSGCRLRLVTVLGWAITSVALIGIFYQDQPTPYFQDRKIVGTPLTGLSAEQMTTINSDAPSHGAFYVMLMCVATVGYVMADVAADVLISDIAIHYFGATASLRAVDDVFQAKMTQYRTIGILGCFPFMGFAMSGWDYGGDFDFSLEYTQVMLLVGLVGLLPMLSLAFTVSETPRIRRSFRKSVREIWVIFSNSDLNRVLICRFAGGVFAGVSATAVNPVAFYYAGVQPLNDTVVSFVAIVAILLAMNWVDKKGWVVDYRLVIVTGTIVALALDCGATMFTIWDVVRSQWFWIGLPVMEAIPSAIDYTIFSVILAKVVDPKVHTTVTVLVTGVSFLAGSLGLTLTKYVDELFDVTNQDVMTDTSRVREHLTVTFLIAYTMQLASLVWLIALPKHAVEVREWKELGGTSTVRGACLLALLSVTLPFVVAVHVLSVFKPMAFAGGD</sequence>
<gene>
    <name evidence="7" type="ORF">PHYBOEH_010551</name>
</gene>
<keyword evidence="3 6" id="KW-0812">Transmembrane</keyword>
<evidence type="ECO:0000256" key="4">
    <source>
        <dbReference type="ARBA" id="ARBA00022989"/>
    </source>
</evidence>
<dbReference type="Proteomes" id="UP000693981">
    <property type="component" value="Unassembled WGS sequence"/>
</dbReference>
<dbReference type="OrthoDB" id="164877at2759"/>
<evidence type="ECO:0000313" key="8">
    <source>
        <dbReference type="Proteomes" id="UP000693981"/>
    </source>
</evidence>
<feature type="transmembrane region" description="Helical" evidence="6">
    <location>
        <begin position="51"/>
        <end position="76"/>
    </location>
</feature>
<keyword evidence="2" id="KW-0813">Transport</keyword>
<name>A0A8T1VLR3_9STRA</name>
<feature type="transmembrane region" description="Helical" evidence="6">
    <location>
        <begin position="342"/>
        <end position="361"/>
    </location>
</feature>
<feature type="transmembrane region" description="Helical" evidence="6">
    <location>
        <begin position="524"/>
        <end position="547"/>
    </location>
</feature>
<evidence type="ECO:0000256" key="1">
    <source>
        <dbReference type="ARBA" id="ARBA00004141"/>
    </source>
</evidence>
<feature type="transmembrane region" description="Helical" evidence="6">
    <location>
        <begin position="263"/>
        <end position="283"/>
    </location>
</feature>
<feature type="transmembrane region" description="Helical" evidence="6">
    <location>
        <begin position="177"/>
        <end position="201"/>
    </location>
</feature>
<keyword evidence="8" id="KW-1185">Reference proteome</keyword>
<comment type="subcellular location">
    <subcellularLocation>
        <location evidence="1">Membrane</location>
        <topology evidence="1">Multi-pass membrane protein</topology>
    </subcellularLocation>
</comment>
<dbReference type="PANTHER" id="PTHR31585:SF5">
    <property type="entry name" value="RNA-BINDING S4 DOMAIN-CONTAINING PROTEIN"/>
    <property type="match status" value="1"/>
</dbReference>
<evidence type="ECO:0000256" key="5">
    <source>
        <dbReference type="ARBA" id="ARBA00023136"/>
    </source>
</evidence>
<evidence type="ECO:0000313" key="7">
    <source>
        <dbReference type="EMBL" id="KAG7382265.1"/>
    </source>
</evidence>
<feature type="transmembrane region" description="Helical" evidence="6">
    <location>
        <begin position="438"/>
        <end position="456"/>
    </location>
</feature>
<feature type="transmembrane region" description="Helical" evidence="6">
    <location>
        <begin position="373"/>
        <end position="395"/>
    </location>
</feature>
<evidence type="ECO:0000256" key="3">
    <source>
        <dbReference type="ARBA" id="ARBA00022692"/>
    </source>
</evidence>
<protein>
    <recommendedName>
        <fullName evidence="9">Transmembrane protein</fullName>
    </recommendedName>
</protein>
<feature type="transmembrane region" description="Helical" evidence="6">
    <location>
        <begin position="88"/>
        <end position="107"/>
    </location>
</feature>
<dbReference type="PANTHER" id="PTHR31585">
    <property type="entry name" value="FOLATE-BIOPTERIN TRANSPORTER 1, CHLOROPLASTIC"/>
    <property type="match status" value="1"/>
</dbReference>